<dbReference type="EMBL" id="CP002869">
    <property type="protein sequence ID" value="AEI42908.1"/>
    <property type="molecule type" value="Genomic_DNA"/>
</dbReference>
<accession>F8F6F4</accession>
<protein>
    <submittedName>
        <fullName evidence="1">Uncharacterized protein</fullName>
    </submittedName>
</protein>
<dbReference type="PATRIC" id="fig|1036673.3.peg.4021"/>
<organism evidence="1 2">
    <name type="scientific">Paenibacillus mucilaginosus (strain KNP414)</name>
    <dbReference type="NCBI Taxonomy" id="1036673"/>
    <lineage>
        <taxon>Bacteria</taxon>
        <taxon>Bacillati</taxon>
        <taxon>Bacillota</taxon>
        <taxon>Bacilli</taxon>
        <taxon>Bacillales</taxon>
        <taxon>Paenibacillaceae</taxon>
        <taxon>Paenibacillus</taxon>
    </lineage>
</organism>
<dbReference type="AlphaFoldDB" id="F8F6F4"/>
<reference evidence="1 2" key="2">
    <citation type="journal article" date="2013" name="Genome Announc.">
        <title>Genome Sequence of Growth-Improving Paenibacillus mucilaginosus Strain KNP414.</title>
        <authorList>
            <person name="Lu J.J."/>
            <person name="Wang J.F."/>
            <person name="Hu X.F."/>
        </authorList>
    </citation>
    <scope>NUCLEOTIDE SEQUENCE [LARGE SCALE GENOMIC DNA]</scope>
    <source>
        <strain evidence="1 2">KNP414</strain>
    </source>
</reference>
<evidence type="ECO:0000313" key="1">
    <source>
        <dbReference type="EMBL" id="AEI42908.1"/>
    </source>
</evidence>
<dbReference type="KEGG" id="pms:KNP414_04376"/>
<reference evidence="2" key="1">
    <citation type="submission" date="2011-06" db="EMBL/GenBank/DDBJ databases">
        <title>Complete genome sequence of Paenibacillus mucilaginosus KNP414.</title>
        <authorList>
            <person name="Wang J."/>
            <person name="Hu S."/>
            <person name="Hu X."/>
            <person name="Zhang B."/>
            <person name="Dong D."/>
            <person name="Zhang S."/>
            <person name="Zhao K."/>
            <person name="Wu D."/>
        </authorList>
    </citation>
    <scope>NUCLEOTIDE SEQUENCE [LARGE SCALE GENOMIC DNA]</scope>
    <source>
        <strain evidence="2">KNP414</strain>
    </source>
</reference>
<gene>
    <name evidence="1" type="ordered locus">KNP414_04376</name>
</gene>
<name>F8F6F4_PAEMK</name>
<dbReference type="Proteomes" id="UP000006620">
    <property type="component" value="Chromosome"/>
</dbReference>
<dbReference type="HOGENOM" id="CLU_3346748_0_0_9"/>
<evidence type="ECO:0000313" key="2">
    <source>
        <dbReference type="Proteomes" id="UP000006620"/>
    </source>
</evidence>
<proteinExistence type="predicted"/>
<sequence>MGKSRSQKRWSSCRGKLLPDRFIIVCRAFVWTLLVGY</sequence>